<dbReference type="Gene3D" id="3.30.530.20">
    <property type="match status" value="1"/>
</dbReference>
<keyword evidence="1" id="KW-0132">Cell division</keyword>
<gene>
    <name evidence="1" type="ORF">LG649_14055</name>
</gene>
<sequence length="150" mass="17409">MPLIEVETEINADIKKCFDLARDIDFYRESVKNSTEIPINGKISGLVEKGDITTWEISHLFFSQHITLRVSEFNNPFLFTDVLVSGNFKAYKHEHIFKPIKANTLMVDRFFFQSKNGIIGKIYDSCILKYHVKKLIIHRNTLLKTKAESI</sequence>
<dbReference type="InterPro" id="IPR023393">
    <property type="entry name" value="START-like_dom_sf"/>
</dbReference>
<accession>A0A9X1I1A9</accession>
<reference evidence="1" key="1">
    <citation type="submission" date="2021-10" db="EMBL/GenBank/DDBJ databases">
        <title>Tamlana sargassums sp. nov., and Tamlana laminarinivorans sp. nov., two new bacteria isolated from the brown alga.</title>
        <authorList>
            <person name="Li J."/>
        </authorList>
    </citation>
    <scope>NUCLEOTIDE SEQUENCE</scope>
    <source>
        <strain evidence="1">PT2-4</strain>
    </source>
</reference>
<keyword evidence="2" id="KW-1185">Reference proteome</keyword>
<evidence type="ECO:0000313" key="2">
    <source>
        <dbReference type="Proteomes" id="UP001139199"/>
    </source>
</evidence>
<evidence type="ECO:0000313" key="1">
    <source>
        <dbReference type="EMBL" id="MCB4799973.1"/>
    </source>
</evidence>
<dbReference type="GO" id="GO:0051301">
    <property type="term" value="P:cell division"/>
    <property type="evidence" value="ECO:0007669"/>
    <property type="project" value="UniProtKB-KW"/>
</dbReference>
<keyword evidence="1" id="KW-0131">Cell cycle</keyword>
<comment type="caution">
    <text evidence="1">The sequence shown here is derived from an EMBL/GenBank/DDBJ whole genome shotgun (WGS) entry which is preliminary data.</text>
</comment>
<protein>
    <submittedName>
        <fullName evidence="1">Cell division protein</fullName>
    </submittedName>
</protein>
<dbReference type="RefSeq" id="WP_226544458.1">
    <property type="nucleotide sequence ID" value="NZ_JAJAPW010000007.1"/>
</dbReference>
<dbReference type="SUPFAM" id="SSF55961">
    <property type="entry name" value="Bet v1-like"/>
    <property type="match status" value="1"/>
</dbReference>
<proteinExistence type="predicted"/>
<dbReference type="Proteomes" id="UP001139199">
    <property type="component" value="Unassembled WGS sequence"/>
</dbReference>
<dbReference type="AlphaFoldDB" id="A0A9X1I1A9"/>
<dbReference type="EMBL" id="JAJAPW010000007">
    <property type="protein sequence ID" value="MCB4799973.1"/>
    <property type="molecule type" value="Genomic_DNA"/>
</dbReference>
<organism evidence="1 2">
    <name type="scientific">Neotamlana laminarinivorans</name>
    <dbReference type="NCBI Taxonomy" id="2883124"/>
    <lineage>
        <taxon>Bacteria</taxon>
        <taxon>Pseudomonadati</taxon>
        <taxon>Bacteroidota</taxon>
        <taxon>Flavobacteriia</taxon>
        <taxon>Flavobacteriales</taxon>
        <taxon>Flavobacteriaceae</taxon>
        <taxon>Neotamlana</taxon>
    </lineage>
</organism>
<name>A0A9X1I1A9_9FLAO</name>